<dbReference type="SMART" id="SM00267">
    <property type="entry name" value="GGDEF"/>
    <property type="match status" value="1"/>
</dbReference>
<accession>A0A1G7DZL1</accession>
<dbReference type="Gene3D" id="3.30.70.270">
    <property type="match status" value="1"/>
</dbReference>
<feature type="domain" description="HAMP" evidence="4">
    <location>
        <begin position="330"/>
        <end position="382"/>
    </location>
</feature>
<dbReference type="OrthoDB" id="9812260at2"/>
<evidence type="ECO:0000256" key="1">
    <source>
        <dbReference type="ARBA" id="ARBA00012528"/>
    </source>
</evidence>
<dbReference type="Pfam" id="PF00990">
    <property type="entry name" value="GGDEF"/>
    <property type="match status" value="1"/>
</dbReference>
<dbReference type="NCBIfam" id="TIGR00254">
    <property type="entry name" value="GGDEF"/>
    <property type="match status" value="1"/>
</dbReference>
<feature type="domain" description="GGDEF" evidence="5">
    <location>
        <begin position="418"/>
        <end position="550"/>
    </location>
</feature>
<dbReference type="STRING" id="69960.SAMN05421720_108107"/>
<dbReference type="PROSITE" id="PS50887">
    <property type="entry name" value="GGDEF"/>
    <property type="match status" value="1"/>
</dbReference>
<dbReference type="GO" id="GO:0005886">
    <property type="term" value="C:plasma membrane"/>
    <property type="evidence" value="ECO:0007669"/>
    <property type="project" value="TreeGrafter"/>
</dbReference>
<protein>
    <recommendedName>
        <fullName evidence="1">diguanylate cyclase</fullName>
        <ecNumber evidence="1">2.7.7.65</ecNumber>
    </recommendedName>
</protein>
<evidence type="ECO:0000313" key="6">
    <source>
        <dbReference type="EMBL" id="SDE56899.1"/>
    </source>
</evidence>
<organism evidence="6 7">
    <name type="scientific">Rhodospira trueperi</name>
    <dbReference type="NCBI Taxonomy" id="69960"/>
    <lineage>
        <taxon>Bacteria</taxon>
        <taxon>Pseudomonadati</taxon>
        <taxon>Pseudomonadota</taxon>
        <taxon>Alphaproteobacteria</taxon>
        <taxon>Rhodospirillales</taxon>
        <taxon>Rhodospirillaceae</taxon>
        <taxon>Rhodospira</taxon>
    </lineage>
</organism>
<evidence type="ECO:0000256" key="2">
    <source>
        <dbReference type="ARBA" id="ARBA00034247"/>
    </source>
</evidence>
<evidence type="ECO:0000256" key="3">
    <source>
        <dbReference type="SAM" id="Phobius"/>
    </source>
</evidence>
<dbReference type="Gene3D" id="6.10.340.10">
    <property type="match status" value="1"/>
</dbReference>
<dbReference type="EMBL" id="FNAP01000008">
    <property type="protein sequence ID" value="SDE56899.1"/>
    <property type="molecule type" value="Genomic_DNA"/>
</dbReference>
<name>A0A1G7DZL1_9PROT</name>
<dbReference type="CDD" id="cd01949">
    <property type="entry name" value="GGDEF"/>
    <property type="match status" value="1"/>
</dbReference>
<dbReference type="SUPFAM" id="SSF158472">
    <property type="entry name" value="HAMP domain-like"/>
    <property type="match status" value="1"/>
</dbReference>
<dbReference type="AlphaFoldDB" id="A0A1G7DZL1"/>
<dbReference type="EC" id="2.7.7.65" evidence="1"/>
<dbReference type="PANTHER" id="PTHR45138">
    <property type="entry name" value="REGULATORY COMPONENTS OF SENSORY TRANSDUCTION SYSTEM"/>
    <property type="match status" value="1"/>
</dbReference>
<dbReference type="SUPFAM" id="SSF55073">
    <property type="entry name" value="Nucleotide cyclase"/>
    <property type="match status" value="1"/>
</dbReference>
<comment type="catalytic activity">
    <reaction evidence="2">
        <text>2 GTP = 3',3'-c-di-GMP + 2 diphosphate</text>
        <dbReference type="Rhea" id="RHEA:24898"/>
        <dbReference type="ChEBI" id="CHEBI:33019"/>
        <dbReference type="ChEBI" id="CHEBI:37565"/>
        <dbReference type="ChEBI" id="CHEBI:58805"/>
        <dbReference type="EC" id="2.7.7.65"/>
    </reaction>
</comment>
<dbReference type="GO" id="GO:1902201">
    <property type="term" value="P:negative regulation of bacterial-type flagellum-dependent cell motility"/>
    <property type="evidence" value="ECO:0007669"/>
    <property type="project" value="TreeGrafter"/>
</dbReference>
<evidence type="ECO:0000313" key="7">
    <source>
        <dbReference type="Proteomes" id="UP000199412"/>
    </source>
</evidence>
<dbReference type="InterPro" id="IPR003660">
    <property type="entry name" value="HAMP_dom"/>
</dbReference>
<evidence type="ECO:0000259" key="5">
    <source>
        <dbReference type="PROSITE" id="PS50887"/>
    </source>
</evidence>
<dbReference type="InterPro" id="IPR000160">
    <property type="entry name" value="GGDEF_dom"/>
</dbReference>
<dbReference type="InterPro" id="IPR029787">
    <property type="entry name" value="Nucleotide_cyclase"/>
</dbReference>
<dbReference type="PROSITE" id="PS50885">
    <property type="entry name" value="HAMP"/>
    <property type="match status" value="1"/>
</dbReference>
<dbReference type="RefSeq" id="WP_092786485.1">
    <property type="nucleotide sequence ID" value="NZ_FNAP01000008.1"/>
</dbReference>
<keyword evidence="3" id="KW-1133">Transmembrane helix</keyword>
<dbReference type="PANTHER" id="PTHR45138:SF9">
    <property type="entry name" value="DIGUANYLATE CYCLASE DGCM-RELATED"/>
    <property type="match status" value="1"/>
</dbReference>
<dbReference type="InterPro" id="IPR043128">
    <property type="entry name" value="Rev_trsase/Diguanyl_cyclase"/>
</dbReference>
<dbReference type="Proteomes" id="UP000199412">
    <property type="component" value="Unassembled WGS sequence"/>
</dbReference>
<evidence type="ECO:0000259" key="4">
    <source>
        <dbReference type="PROSITE" id="PS50885"/>
    </source>
</evidence>
<dbReference type="Pfam" id="PF00672">
    <property type="entry name" value="HAMP"/>
    <property type="match status" value="1"/>
</dbReference>
<dbReference type="GO" id="GO:0007165">
    <property type="term" value="P:signal transduction"/>
    <property type="evidence" value="ECO:0007669"/>
    <property type="project" value="InterPro"/>
</dbReference>
<keyword evidence="3" id="KW-0472">Membrane</keyword>
<sequence>MATPLNRLSIRARLVLLVGGALIVFALTGAYAVRSSIDMLERMHGERVVETGEVILAQIGANVASRLDQIVRTARTPAVGAALRVANATDGGRSVDPRIGLGAEASRSLRETFIEFDERIFARTVFASVLVTGRDGVVVADTAASEGPTDFADAVWWREARESGRYVGGMVSSSNTGTAGLEVAMRLDDGNGRMVGVARAVLSATWITREAAAATQLRDLVDILLTTRDGRLIFSRRPFRFLEDVSDQAFFRQASGPRAAVTLTTGGRSRLVAHATNANAQAIGPLGWSLFIVADRDVVLREPHDLSVRLTILLAVGAVVALLLTALLSVSLLSPLAALRGAARAMAGGDLSVRVELSGRDELADLGAAFNNMADRLQANEAALRSLATTDALTGVLNRRGFVARGRAEWGRCRRYGRSLAVLAVDIDHFKAVNDTHGHDVGDAVLVHVSALCAGGMRTSDLFGRLGGEEFCAILPETSLEAARVLAERLRAGVEHAPCPVSGLMVSVTISIGLAVGAESDATLEALMKRADQALYAAKRNGRNRVETSS</sequence>
<dbReference type="GO" id="GO:0052621">
    <property type="term" value="F:diguanylate cyclase activity"/>
    <property type="evidence" value="ECO:0007669"/>
    <property type="project" value="UniProtKB-EC"/>
</dbReference>
<proteinExistence type="predicted"/>
<dbReference type="SMART" id="SM00304">
    <property type="entry name" value="HAMP"/>
    <property type="match status" value="1"/>
</dbReference>
<dbReference type="InterPro" id="IPR050469">
    <property type="entry name" value="Diguanylate_Cyclase"/>
</dbReference>
<dbReference type="CDD" id="cd06225">
    <property type="entry name" value="HAMP"/>
    <property type="match status" value="1"/>
</dbReference>
<dbReference type="Gene3D" id="3.30.450.20">
    <property type="entry name" value="PAS domain"/>
    <property type="match status" value="1"/>
</dbReference>
<reference evidence="6 7" key="1">
    <citation type="submission" date="2016-10" db="EMBL/GenBank/DDBJ databases">
        <authorList>
            <person name="de Groot N.N."/>
        </authorList>
    </citation>
    <scope>NUCLEOTIDE SEQUENCE [LARGE SCALE GENOMIC DNA]</scope>
    <source>
        <strain evidence="6 7">ATCC 700224</strain>
    </source>
</reference>
<keyword evidence="7" id="KW-1185">Reference proteome</keyword>
<dbReference type="FunFam" id="3.30.70.270:FF:000001">
    <property type="entry name" value="Diguanylate cyclase domain protein"/>
    <property type="match status" value="1"/>
</dbReference>
<feature type="transmembrane region" description="Helical" evidence="3">
    <location>
        <begin position="310"/>
        <end position="336"/>
    </location>
</feature>
<dbReference type="GO" id="GO:0043709">
    <property type="term" value="P:cell adhesion involved in single-species biofilm formation"/>
    <property type="evidence" value="ECO:0007669"/>
    <property type="project" value="TreeGrafter"/>
</dbReference>
<gene>
    <name evidence="6" type="ORF">SAMN05421720_108107</name>
</gene>
<keyword evidence="3" id="KW-0812">Transmembrane</keyword>